<sequence length="226" mass="23568">MIAFETLRVFCGADGRHGNALGVVRNGAAIPGEGDRLAVAGRLGFSETVFVDDAARGVIDIYTPTARMAFAGHPCVGAAWLLEATQLSTPAGTVRVRRDGEFTWIAAPAAWSTGRTLRPYDSAAEVAGLAVPPPGEWIYAWAWEDEAAGRVRARAFPGRGDGIDEDEATGAAAMRLTTHLGRDLTIHQGEGSQIVTAVGPDGTIGIGGRVRRAVDAQPLPVGPNAS</sequence>
<protein>
    <submittedName>
        <fullName evidence="1">PhzF family phenazine biosynthesis protein</fullName>
    </submittedName>
</protein>
<evidence type="ECO:0000313" key="1">
    <source>
        <dbReference type="EMBL" id="GAA2654397.1"/>
    </source>
</evidence>
<dbReference type="EMBL" id="BAAARK010000004">
    <property type="protein sequence ID" value="GAA2654397.1"/>
    <property type="molecule type" value="Genomic_DNA"/>
</dbReference>
<gene>
    <name evidence="1" type="ORF">GCM10009864_19430</name>
</gene>
<accession>A0ABN3RJW2</accession>
<reference evidence="1 2" key="1">
    <citation type="journal article" date="2019" name="Int. J. Syst. Evol. Microbiol.">
        <title>The Global Catalogue of Microorganisms (GCM) 10K type strain sequencing project: providing services to taxonomists for standard genome sequencing and annotation.</title>
        <authorList>
            <consortium name="The Broad Institute Genomics Platform"/>
            <consortium name="The Broad Institute Genome Sequencing Center for Infectious Disease"/>
            <person name="Wu L."/>
            <person name="Ma J."/>
        </authorList>
    </citation>
    <scope>NUCLEOTIDE SEQUENCE [LARGE SCALE GENOMIC DNA]</scope>
    <source>
        <strain evidence="1 2">JCM 16374</strain>
    </source>
</reference>
<dbReference type="RefSeq" id="WP_344574622.1">
    <property type="nucleotide sequence ID" value="NZ_BAAARK010000004.1"/>
</dbReference>
<dbReference type="Gene3D" id="3.10.310.10">
    <property type="entry name" value="Diaminopimelate Epimerase, Chain A, domain 1"/>
    <property type="match status" value="2"/>
</dbReference>
<keyword evidence="2" id="KW-1185">Reference proteome</keyword>
<dbReference type="InterPro" id="IPR003719">
    <property type="entry name" value="Phenazine_PhzF-like"/>
</dbReference>
<name>A0ABN3RJW2_9ACTN</name>
<proteinExistence type="predicted"/>
<dbReference type="Pfam" id="PF02567">
    <property type="entry name" value="PhzC-PhzF"/>
    <property type="match status" value="1"/>
</dbReference>
<dbReference type="Proteomes" id="UP001500994">
    <property type="component" value="Unassembled WGS sequence"/>
</dbReference>
<organism evidence="1 2">
    <name type="scientific">Streptomyces lunalinharesii</name>
    <dbReference type="NCBI Taxonomy" id="333384"/>
    <lineage>
        <taxon>Bacteria</taxon>
        <taxon>Bacillati</taxon>
        <taxon>Actinomycetota</taxon>
        <taxon>Actinomycetes</taxon>
        <taxon>Kitasatosporales</taxon>
        <taxon>Streptomycetaceae</taxon>
        <taxon>Streptomyces</taxon>
    </lineage>
</organism>
<evidence type="ECO:0000313" key="2">
    <source>
        <dbReference type="Proteomes" id="UP001500994"/>
    </source>
</evidence>
<dbReference type="PIRSF" id="PIRSF016184">
    <property type="entry name" value="PhzC_PhzF"/>
    <property type="match status" value="1"/>
</dbReference>
<comment type="caution">
    <text evidence="1">The sequence shown here is derived from an EMBL/GenBank/DDBJ whole genome shotgun (WGS) entry which is preliminary data.</text>
</comment>
<dbReference type="SUPFAM" id="SSF54506">
    <property type="entry name" value="Diaminopimelate epimerase-like"/>
    <property type="match status" value="1"/>
</dbReference>